<accession>A0A511CUR5</accession>
<dbReference type="PANTHER" id="PTHR43283">
    <property type="entry name" value="BETA-LACTAMASE-RELATED"/>
    <property type="match status" value="1"/>
</dbReference>
<dbReference type="Proteomes" id="UP000321328">
    <property type="component" value="Unassembled WGS sequence"/>
</dbReference>
<dbReference type="InterPro" id="IPR012338">
    <property type="entry name" value="Beta-lactam/transpept-like"/>
</dbReference>
<gene>
    <name evidence="2" type="ORF">PA7_01560</name>
</gene>
<evidence type="ECO:0000313" key="2">
    <source>
        <dbReference type="EMBL" id="GEL16319.1"/>
    </source>
</evidence>
<dbReference type="PANTHER" id="PTHR43283:SF3">
    <property type="entry name" value="BETA-LACTAMASE FAMILY PROTEIN (AFU_ORTHOLOGUE AFUA_5G07500)"/>
    <property type="match status" value="1"/>
</dbReference>
<dbReference type="Gene3D" id="3.40.710.10">
    <property type="entry name" value="DD-peptidase/beta-lactamase superfamily"/>
    <property type="match status" value="1"/>
</dbReference>
<name>A0A511CUR5_9PSEU</name>
<keyword evidence="3" id="KW-1185">Reference proteome</keyword>
<dbReference type="EMBL" id="BJVI01000001">
    <property type="protein sequence ID" value="GEL16319.1"/>
    <property type="molecule type" value="Genomic_DNA"/>
</dbReference>
<reference evidence="2 3" key="1">
    <citation type="submission" date="2019-07" db="EMBL/GenBank/DDBJ databases">
        <title>Whole genome shotgun sequence of Pseudonocardia asaccharolytica NBRC 16224.</title>
        <authorList>
            <person name="Hosoyama A."/>
            <person name="Uohara A."/>
            <person name="Ohji S."/>
            <person name="Ichikawa N."/>
        </authorList>
    </citation>
    <scope>NUCLEOTIDE SEQUENCE [LARGE SCALE GENOMIC DNA]</scope>
    <source>
        <strain evidence="2 3">NBRC 16224</strain>
    </source>
</reference>
<evidence type="ECO:0000259" key="1">
    <source>
        <dbReference type="Pfam" id="PF00144"/>
    </source>
</evidence>
<dbReference type="Pfam" id="PF00144">
    <property type="entry name" value="Beta-lactamase"/>
    <property type="match status" value="1"/>
</dbReference>
<dbReference type="SUPFAM" id="SSF56601">
    <property type="entry name" value="beta-lactamase/transpeptidase-like"/>
    <property type="match status" value="1"/>
</dbReference>
<evidence type="ECO:0000313" key="3">
    <source>
        <dbReference type="Proteomes" id="UP000321328"/>
    </source>
</evidence>
<dbReference type="AlphaFoldDB" id="A0A511CUR5"/>
<protein>
    <submittedName>
        <fullName evidence="2">Serine hydrolase</fullName>
    </submittedName>
</protein>
<keyword evidence="2" id="KW-0378">Hydrolase</keyword>
<dbReference type="STRING" id="1123024.GCA_000423625_01031"/>
<sequence>MRGMTGDAGLHGAGGMDRSLAVEIATLGSTAGRVAAVAVLKVEAEPGEVGFDPDRLTRIDAHFQRYVDDGRLAGWSIAVARRGRVAHLSHYGRRDLEAGLPVESDTLWRIYSMTKPITSVAALMLYEQGALELTDPVSRYIPSFADLRVYEAGSALKPATVPAIEPVRVWHLLTHTAGLTYGFHHAHPVDEMYRARGFEFGAPRGMDLATACDAWAALPLLFQPGTEWNYSVATDVLGRVVEVASRQSLDVFLAERILGPLGMTETAFSVPPEDLDRLAALYSPNPTGGLIRNKALAEAITRPPSILSGGGGLVSTLADYHRFTQMLAGGGELDGERLLGPRTLRYATQNHLPGNADLDVFGRPIFAESAFAGVGFGLGFSVVVDPLAGKVLTSPGEFAWGGLASTSFYVDPVEDVTAVFMTQLMPSSTYRIRPQLRALVAQALVD</sequence>
<feature type="domain" description="Beta-lactamase-related" evidence="1">
    <location>
        <begin position="59"/>
        <end position="441"/>
    </location>
</feature>
<dbReference type="GO" id="GO:0016787">
    <property type="term" value="F:hydrolase activity"/>
    <property type="evidence" value="ECO:0007669"/>
    <property type="project" value="UniProtKB-KW"/>
</dbReference>
<comment type="caution">
    <text evidence="2">The sequence shown here is derived from an EMBL/GenBank/DDBJ whole genome shotgun (WGS) entry which is preliminary data.</text>
</comment>
<proteinExistence type="predicted"/>
<dbReference type="InterPro" id="IPR050789">
    <property type="entry name" value="Diverse_Enzym_Activities"/>
</dbReference>
<dbReference type="InterPro" id="IPR001466">
    <property type="entry name" value="Beta-lactam-related"/>
</dbReference>
<organism evidence="2 3">
    <name type="scientific">Pseudonocardia asaccharolytica DSM 44247 = NBRC 16224</name>
    <dbReference type="NCBI Taxonomy" id="1123024"/>
    <lineage>
        <taxon>Bacteria</taxon>
        <taxon>Bacillati</taxon>
        <taxon>Actinomycetota</taxon>
        <taxon>Actinomycetes</taxon>
        <taxon>Pseudonocardiales</taxon>
        <taxon>Pseudonocardiaceae</taxon>
        <taxon>Pseudonocardia</taxon>
    </lineage>
</organism>